<keyword evidence="6 7" id="KW-0067">ATP-binding</keyword>
<keyword evidence="9" id="KW-0472">Membrane</keyword>
<dbReference type="Proteomes" id="UP000326852">
    <property type="component" value="Unassembled WGS sequence"/>
</dbReference>
<protein>
    <recommendedName>
        <fullName evidence="1">non-specific serine/threonine protein kinase</fullName>
        <ecNumber evidence="1">2.7.11.1</ecNumber>
    </recommendedName>
</protein>
<keyword evidence="2" id="KW-0723">Serine/threonine-protein kinase</keyword>
<keyword evidence="12" id="KW-1185">Reference proteome</keyword>
<evidence type="ECO:0000256" key="5">
    <source>
        <dbReference type="ARBA" id="ARBA00022777"/>
    </source>
</evidence>
<dbReference type="PANTHER" id="PTHR43289">
    <property type="entry name" value="MITOGEN-ACTIVATED PROTEIN KINASE KINASE KINASE 20-RELATED"/>
    <property type="match status" value="1"/>
</dbReference>
<dbReference type="SUPFAM" id="SSF56112">
    <property type="entry name" value="Protein kinase-like (PK-like)"/>
    <property type="match status" value="1"/>
</dbReference>
<dbReference type="PROSITE" id="PS50011">
    <property type="entry name" value="PROTEIN_KINASE_DOM"/>
    <property type="match status" value="1"/>
</dbReference>
<feature type="compositionally biased region" description="Basic and acidic residues" evidence="8">
    <location>
        <begin position="383"/>
        <end position="399"/>
    </location>
</feature>
<evidence type="ECO:0000256" key="4">
    <source>
        <dbReference type="ARBA" id="ARBA00022741"/>
    </source>
</evidence>
<evidence type="ECO:0000256" key="8">
    <source>
        <dbReference type="SAM" id="MobiDB-lite"/>
    </source>
</evidence>
<dbReference type="GO" id="GO:0005524">
    <property type="term" value="F:ATP binding"/>
    <property type="evidence" value="ECO:0007669"/>
    <property type="project" value="UniProtKB-UniRule"/>
</dbReference>
<dbReference type="Gene3D" id="1.10.510.10">
    <property type="entry name" value="Transferase(Phosphotransferase) domain 1"/>
    <property type="match status" value="1"/>
</dbReference>
<keyword evidence="9" id="KW-0812">Transmembrane</keyword>
<feature type="region of interest" description="Disordered" evidence="8">
    <location>
        <begin position="627"/>
        <end position="648"/>
    </location>
</feature>
<feature type="compositionally biased region" description="Low complexity" evidence="8">
    <location>
        <begin position="503"/>
        <end position="512"/>
    </location>
</feature>
<evidence type="ECO:0000256" key="9">
    <source>
        <dbReference type="SAM" id="Phobius"/>
    </source>
</evidence>
<accession>A0A5N6MHL5</accession>
<gene>
    <name evidence="11" type="ORF">GD627_10480</name>
</gene>
<dbReference type="InterPro" id="IPR017441">
    <property type="entry name" value="Protein_kinase_ATP_BS"/>
</dbReference>
<feature type="domain" description="Protein kinase" evidence="10">
    <location>
        <begin position="82"/>
        <end position="328"/>
    </location>
</feature>
<dbReference type="InterPro" id="IPR011009">
    <property type="entry name" value="Kinase-like_dom_sf"/>
</dbReference>
<dbReference type="EC" id="2.7.11.1" evidence="1"/>
<sequence>MAPSLDPRGRNVDHTLPWPPSAGPGNREVRYYPVDNCPAAPGEAKTSAMERIPPTGPPDDAYACRGGTPPPLPPPAPEVPGFRVDRLLGVGGSAAVWLVLDPDGARFALKVPARREQAAMNAFGARREGNILSRLEHPHLVKVHKVVDTDQGAGLVVAYAPGGSAAGLVAARGPIQPGEAVSILVGIAGALGYLHQRGTAHGDVSPGNILFTSEGRPLLADFGSGRLLGEPGTGHPGTPGFAAPGRREGRDAGLGAASDIYALAAVGWFLLTGRVPPASRVRPPLPILVPGVGRELSALLEAGLAEDADQRPDAEQFAAAAYRCLPALPVDLVAAVHPDVHPELLTRRTGSAGSGAGGRGAGGWKGRWRLLGRQRGGGAAGRLEGRRDRERRDGRRPEEGPEQPQPRRRRHGGSGGGSAGPTARRRSVRGNPVRGRSAGSGRPDPQGAPGGGVRAGGRRQPSTVRFRGPGMFPVTAAAVVAVVLILAVIALAAPELLRAGGAAVDARDGSSGNSRGTARDAATLAAPAASPAEPAEPATEEIAVESLRAETAAEDPARALAALAELRTRAFTGADPALLDHVNAPGSEAQLADQEQVGRLAAEGQTLAGLVMTVDVLQRLGTVPAETTVPAEPTMPGQPVRREAPEAGSAELRVRMQVSAYTRVDRTGAVLRHEPAQQQEVMLVLVRSEGMWRISRVLAPS</sequence>
<feature type="region of interest" description="Disordered" evidence="8">
    <location>
        <begin position="1"/>
        <end position="30"/>
    </location>
</feature>
<evidence type="ECO:0000313" key="11">
    <source>
        <dbReference type="EMBL" id="KAD3633239.1"/>
    </source>
</evidence>
<dbReference type="Gene3D" id="3.30.200.20">
    <property type="entry name" value="Phosphorylase Kinase, domain 1"/>
    <property type="match status" value="1"/>
</dbReference>
<evidence type="ECO:0000256" key="7">
    <source>
        <dbReference type="PROSITE-ProRule" id="PRU10141"/>
    </source>
</evidence>
<keyword evidence="9" id="KW-1133">Transmembrane helix</keyword>
<keyword evidence="5 11" id="KW-0418">Kinase</keyword>
<evidence type="ECO:0000256" key="6">
    <source>
        <dbReference type="ARBA" id="ARBA00022840"/>
    </source>
</evidence>
<feature type="region of interest" description="Disordered" evidence="8">
    <location>
        <begin position="503"/>
        <end position="537"/>
    </location>
</feature>
<reference evidence="11 12" key="1">
    <citation type="submission" date="2019-08" db="EMBL/GenBank/DDBJ databases">
        <title>Arthrobacter sp. nov., isolated from plateau pika and Tibetan wild ass.</title>
        <authorList>
            <person name="Ge Y."/>
        </authorList>
    </citation>
    <scope>NUCLEOTIDE SEQUENCE [LARGE SCALE GENOMIC DNA]</scope>
    <source>
        <strain evidence="11 12">785</strain>
    </source>
</reference>
<feature type="compositionally biased region" description="Gly residues" evidence="8">
    <location>
        <begin position="352"/>
        <end position="365"/>
    </location>
</feature>
<dbReference type="EMBL" id="VTFX01000004">
    <property type="protein sequence ID" value="KAD3633239.1"/>
    <property type="molecule type" value="Genomic_DNA"/>
</dbReference>
<evidence type="ECO:0000256" key="3">
    <source>
        <dbReference type="ARBA" id="ARBA00022679"/>
    </source>
</evidence>
<feature type="binding site" evidence="7">
    <location>
        <position position="110"/>
    </location>
    <ligand>
        <name>ATP</name>
        <dbReference type="ChEBI" id="CHEBI:30616"/>
    </ligand>
</feature>
<name>A0A5N6MHL5_9MICC</name>
<evidence type="ECO:0000313" key="12">
    <source>
        <dbReference type="Proteomes" id="UP000326852"/>
    </source>
</evidence>
<proteinExistence type="predicted"/>
<keyword evidence="4 7" id="KW-0547">Nucleotide-binding</keyword>
<dbReference type="InterPro" id="IPR000719">
    <property type="entry name" value="Prot_kinase_dom"/>
</dbReference>
<dbReference type="CDD" id="cd14014">
    <property type="entry name" value="STKc_PknB_like"/>
    <property type="match status" value="1"/>
</dbReference>
<comment type="caution">
    <text evidence="11">The sequence shown here is derived from an EMBL/GenBank/DDBJ whole genome shotgun (WGS) entry which is preliminary data.</text>
</comment>
<keyword evidence="3" id="KW-0808">Transferase</keyword>
<feature type="transmembrane region" description="Helical" evidence="9">
    <location>
        <begin position="470"/>
        <end position="493"/>
    </location>
</feature>
<dbReference type="Pfam" id="PF00069">
    <property type="entry name" value="Pkinase"/>
    <property type="match status" value="1"/>
</dbReference>
<feature type="region of interest" description="Disordered" evidence="8">
    <location>
        <begin position="345"/>
        <end position="469"/>
    </location>
</feature>
<feature type="compositionally biased region" description="Low complexity" evidence="8">
    <location>
        <begin position="519"/>
        <end position="537"/>
    </location>
</feature>
<dbReference type="AlphaFoldDB" id="A0A5N6MHL5"/>
<evidence type="ECO:0000259" key="10">
    <source>
        <dbReference type="PROSITE" id="PS50011"/>
    </source>
</evidence>
<dbReference type="PROSITE" id="PS00107">
    <property type="entry name" value="PROTEIN_KINASE_ATP"/>
    <property type="match status" value="1"/>
</dbReference>
<evidence type="ECO:0000256" key="1">
    <source>
        <dbReference type="ARBA" id="ARBA00012513"/>
    </source>
</evidence>
<evidence type="ECO:0000256" key="2">
    <source>
        <dbReference type="ARBA" id="ARBA00022527"/>
    </source>
</evidence>
<dbReference type="PANTHER" id="PTHR43289:SF6">
    <property type="entry name" value="SERINE_THREONINE-PROTEIN KINASE NEKL-3"/>
    <property type="match status" value="1"/>
</dbReference>
<organism evidence="11 12">
    <name type="scientific">Arthrobacter yangruifuii</name>
    <dbReference type="NCBI Taxonomy" id="2606616"/>
    <lineage>
        <taxon>Bacteria</taxon>
        <taxon>Bacillati</taxon>
        <taxon>Actinomycetota</taxon>
        <taxon>Actinomycetes</taxon>
        <taxon>Micrococcales</taxon>
        <taxon>Micrococcaceae</taxon>
        <taxon>Arthrobacter</taxon>
    </lineage>
</organism>
<dbReference type="GO" id="GO:0004674">
    <property type="term" value="F:protein serine/threonine kinase activity"/>
    <property type="evidence" value="ECO:0007669"/>
    <property type="project" value="UniProtKB-KW"/>
</dbReference>